<evidence type="ECO:0000313" key="1">
    <source>
        <dbReference type="EMBL" id="ALG05775.1"/>
    </source>
</evidence>
<dbReference type="Pfam" id="PF11750">
    <property type="entry name" value="DUF3307"/>
    <property type="match status" value="1"/>
</dbReference>
<dbReference type="Proteomes" id="UP000063699">
    <property type="component" value="Chromosome"/>
</dbReference>
<organism evidence="1 2">
    <name type="scientific">Kibdelosporangium phytohabitans</name>
    <dbReference type="NCBI Taxonomy" id="860235"/>
    <lineage>
        <taxon>Bacteria</taxon>
        <taxon>Bacillati</taxon>
        <taxon>Actinomycetota</taxon>
        <taxon>Actinomycetes</taxon>
        <taxon>Pseudonocardiales</taxon>
        <taxon>Pseudonocardiaceae</taxon>
        <taxon>Kibdelosporangium</taxon>
    </lineage>
</organism>
<evidence type="ECO:0008006" key="3">
    <source>
        <dbReference type="Google" id="ProtNLM"/>
    </source>
</evidence>
<reference evidence="1 2" key="1">
    <citation type="submission" date="2015-07" db="EMBL/GenBank/DDBJ databases">
        <title>Genome sequencing of Kibdelosporangium phytohabitans.</title>
        <authorList>
            <person name="Qin S."/>
            <person name="Xing K."/>
        </authorList>
    </citation>
    <scope>NUCLEOTIDE SEQUENCE [LARGE SCALE GENOMIC DNA]</scope>
    <source>
        <strain evidence="1 2">KLBMP1111</strain>
    </source>
</reference>
<proteinExistence type="predicted"/>
<accession>A0A0N7F2G6</accession>
<sequence length="151" mass="16536">MNPAAEAFAVVLPALLVAHHVADHWAQTPRQAARKGDPGWSGRRACAGHVTTYTAVTAGLTGLLWWLFDLTVTWGGFLAGQLVSAVTHYVVDRRVPLAWLARRVGKGEMLEFGAPRPGRDDNPHLGTGAYALDQSWHWWWLLVTAMCTAVI</sequence>
<dbReference type="AlphaFoldDB" id="A0A0N7F2G6"/>
<dbReference type="RefSeq" id="WP_054287755.1">
    <property type="nucleotide sequence ID" value="NZ_CP012752.1"/>
</dbReference>
<dbReference type="EMBL" id="CP012752">
    <property type="protein sequence ID" value="ALG05775.1"/>
    <property type="molecule type" value="Genomic_DNA"/>
</dbReference>
<dbReference type="OrthoDB" id="3542456at2"/>
<protein>
    <recommendedName>
        <fullName evidence="3">DUF3307 domain-containing protein</fullName>
    </recommendedName>
</protein>
<gene>
    <name evidence="1" type="ORF">AOZ06_01515</name>
</gene>
<dbReference type="KEGG" id="kphy:AOZ06_01515"/>
<name>A0A0N7F2G6_9PSEU</name>
<dbReference type="InterPro" id="IPR021737">
    <property type="entry name" value="Phage_phiKZ_Orf197"/>
</dbReference>
<evidence type="ECO:0000313" key="2">
    <source>
        <dbReference type="Proteomes" id="UP000063699"/>
    </source>
</evidence>
<keyword evidence="2" id="KW-1185">Reference proteome</keyword>
<dbReference type="STRING" id="860235.AOZ06_01515"/>